<dbReference type="AlphaFoldDB" id="A0A835AKX5"/>
<reference evidence="6" key="1">
    <citation type="submission" date="2020-07" db="EMBL/GenBank/DDBJ databases">
        <title>Genome sequence and genetic diversity analysis of an under-domesticated orphan crop, white fonio (Digitaria exilis).</title>
        <authorList>
            <person name="Bennetzen J.L."/>
            <person name="Chen S."/>
            <person name="Ma X."/>
            <person name="Wang X."/>
            <person name="Yssel A.E.J."/>
            <person name="Chaluvadi S.R."/>
            <person name="Johnson M."/>
            <person name="Gangashetty P."/>
            <person name="Hamidou F."/>
            <person name="Sanogo M.D."/>
            <person name="Zwaenepoel A."/>
            <person name="Wallace J."/>
            <person name="Van De Peer Y."/>
            <person name="Van Deynze A."/>
        </authorList>
    </citation>
    <scope>NUCLEOTIDE SEQUENCE</scope>
    <source>
        <tissue evidence="6">Leaves</tissue>
    </source>
</reference>
<dbReference type="Gene3D" id="3.10.450.10">
    <property type="match status" value="1"/>
</dbReference>
<evidence type="ECO:0000256" key="4">
    <source>
        <dbReference type="SAM" id="SignalP"/>
    </source>
</evidence>
<gene>
    <name evidence="6" type="ORF">HU200_054757</name>
</gene>
<protein>
    <recommendedName>
        <fullName evidence="5">Cystatin domain-containing protein</fullName>
    </recommendedName>
</protein>
<evidence type="ECO:0000256" key="2">
    <source>
        <dbReference type="ARBA" id="ARBA00022690"/>
    </source>
</evidence>
<dbReference type="OrthoDB" id="687343at2759"/>
<dbReference type="SUPFAM" id="SSF54403">
    <property type="entry name" value="Cystatin/monellin"/>
    <property type="match status" value="1"/>
</dbReference>
<keyword evidence="4" id="KW-0732">Signal</keyword>
<name>A0A835AKX5_9POAL</name>
<evidence type="ECO:0000259" key="5">
    <source>
        <dbReference type="Pfam" id="PF16845"/>
    </source>
</evidence>
<evidence type="ECO:0000313" key="7">
    <source>
        <dbReference type="Proteomes" id="UP000636709"/>
    </source>
</evidence>
<keyword evidence="3" id="KW-0789">Thiol protease inhibitor</keyword>
<dbReference type="InterPro" id="IPR027214">
    <property type="entry name" value="Cystatin"/>
</dbReference>
<dbReference type="EMBL" id="JACEFO010002349">
    <property type="protein sequence ID" value="KAF8664574.1"/>
    <property type="molecule type" value="Genomic_DNA"/>
</dbReference>
<dbReference type="GO" id="GO:0004869">
    <property type="term" value="F:cysteine-type endopeptidase inhibitor activity"/>
    <property type="evidence" value="ECO:0007669"/>
    <property type="project" value="UniProtKB-KW"/>
</dbReference>
<feature type="signal peptide" evidence="4">
    <location>
        <begin position="1"/>
        <end position="23"/>
    </location>
</feature>
<accession>A0A835AKX5</accession>
<dbReference type="InterPro" id="IPR000010">
    <property type="entry name" value="Cystatin_dom"/>
</dbReference>
<keyword evidence="2" id="KW-0646">Protease inhibitor</keyword>
<proteinExistence type="inferred from homology"/>
<evidence type="ECO:0000256" key="1">
    <source>
        <dbReference type="ARBA" id="ARBA00007233"/>
    </source>
</evidence>
<dbReference type="Pfam" id="PF16845">
    <property type="entry name" value="SQAPI"/>
    <property type="match status" value="1"/>
</dbReference>
<feature type="chain" id="PRO_5032871674" description="Cystatin domain-containing protein" evidence="4">
    <location>
        <begin position="24"/>
        <end position="114"/>
    </location>
</feature>
<dbReference type="CDD" id="cd00042">
    <property type="entry name" value="CY"/>
    <property type="match status" value="1"/>
</dbReference>
<feature type="domain" description="Cystatin" evidence="5">
    <location>
        <begin position="38"/>
        <end position="93"/>
    </location>
</feature>
<sequence>MRTGLLVAIVAVVIYNVATLTMAIPGGEWSPVPTTLGIQDLGRWAVTEHVKKANDGIKFIKVVSAKSNDDNFDLIIEASNSNGKDAKYEAEVYVMDLDAQRTRRHLFGSTHDKR</sequence>
<dbReference type="PANTHER" id="PTHR47116">
    <property type="entry name" value="PHLOEM FILAMENT PROTEIN"/>
    <property type="match status" value="1"/>
</dbReference>
<keyword evidence="7" id="KW-1185">Reference proteome</keyword>
<evidence type="ECO:0000313" key="6">
    <source>
        <dbReference type="EMBL" id="KAF8664574.1"/>
    </source>
</evidence>
<comment type="caution">
    <text evidence="6">The sequence shown here is derived from an EMBL/GenBank/DDBJ whole genome shotgun (WGS) entry which is preliminary data.</text>
</comment>
<comment type="similarity">
    <text evidence="1">Belongs to the cystatin family. Phytocystatin subfamily.</text>
</comment>
<dbReference type="InterPro" id="IPR046350">
    <property type="entry name" value="Cystatin_sf"/>
</dbReference>
<evidence type="ECO:0000256" key="3">
    <source>
        <dbReference type="ARBA" id="ARBA00022704"/>
    </source>
</evidence>
<dbReference type="Proteomes" id="UP000636709">
    <property type="component" value="Unassembled WGS sequence"/>
</dbReference>
<organism evidence="6 7">
    <name type="scientific">Digitaria exilis</name>
    <dbReference type="NCBI Taxonomy" id="1010633"/>
    <lineage>
        <taxon>Eukaryota</taxon>
        <taxon>Viridiplantae</taxon>
        <taxon>Streptophyta</taxon>
        <taxon>Embryophyta</taxon>
        <taxon>Tracheophyta</taxon>
        <taxon>Spermatophyta</taxon>
        <taxon>Magnoliopsida</taxon>
        <taxon>Liliopsida</taxon>
        <taxon>Poales</taxon>
        <taxon>Poaceae</taxon>
        <taxon>PACMAD clade</taxon>
        <taxon>Panicoideae</taxon>
        <taxon>Panicodae</taxon>
        <taxon>Paniceae</taxon>
        <taxon>Anthephorinae</taxon>
        <taxon>Digitaria</taxon>
    </lineage>
</organism>